<dbReference type="SMART" id="SM00409">
    <property type="entry name" value="IG"/>
    <property type="match status" value="6"/>
</dbReference>
<dbReference type="PROSITE" id="PS50835">
    <property type="entry name" value="IG_LIKE"/>
    <property type="match status" value="5"/>
</dbReference>
<evidence type="ECO:0000256" key="5">
    <source>
        <dbReference type="ARBA" id="ARBA00022989"/>
    </source>
</evidence>
<evidence type="ECO:0000256" key="2">
    <source>
        <dbReference type="ARBA" id="ARBA00022475"/>
    </source>
</evidence>
<organism evidence="14 15">
    <name type="scientific">Pundamilia nyererei</name>
    <dbReference type="NCBI Taxonomy" id="303518"/>
    <lineage>
        <taxon>Eukaryota</taxon>
        <taxon>Metazoa</taxon>
        <taxon>Chordata</taxon>
        <taxon>Craniata</taxon>
        <taxon>Vertebrata</taxon>
        <taxon>Euteleostomi</taxon>
        <taxon>Actinopterygii</taxon>
        <taxon>Neopterygii</taxon>
        <taxon>Teleostei</taxon>
        <taxon>Neoteleostei</taxon>
        <taxon>Acanthomorphata</taxon>
        <taxon>Ovalentaria</taxon>
        <taxon>Cichlomorphae</taxon>
        <taxon>Cichliformes</taxon>
        <taxon>Cichlidae</taxon>
        <taxon>African cichlids</taxon>
        <taxon>Pseudocrenilabrinae</taxon>
        <taxon>Haplochromini</taxon>
        <taxon>Pundamilia</taxon>
    </lineage>
</organism>
<sequence length="746" mass="86429">MKKQVELKVKVPLVEVEDSGLESVQLAHKAALNLPKDAKVEWTDSSYRMLHVYPSSSDQPEEQDRRYRGRTEMNEDLLKNGDLTLTLKHPTDWDRGPYTCTVYSTEGNILMRKQVDLKVGVCQVEVEEGAESVQLPFKTTENLPEDVRVKWRDRCNRKLHVYQNGWRAEEQHQVYRDRTKMNKDLLKTGDLSLTLKHPTERDSGGYICTIYRDKDILRQKVVLQVKEPFPSWAIALMILLVLLVSGGLLFHFRHYFMKVYQVVVDSGVESVQLPCKIILPPANNAKVEWQNRNNRNVHVYENGSDQPGEQDEVYRDRTKMKRNLLEPGDFSLILKYPTDRDTNTYTCTVYSGLRKSPVRKAVELIVRVPEVVKVDSGAHVVELPCKAEVPLPEDAKVEWKDSDNDKVHVYQNGSDQPDEQDLIYRDRTKMNEDLLKTGDVSLTLKYPTDNDITTYTCTVYNRKGTVLMKKQVMLKVKVHQQEVHSGQDSVKLPFSIEPDLPEEAKVEWTDKDNRKVQVYHNTSDLNELQHRFYRLRTEMNEGLIKAGDLTLTLKYPTDWDSGIYTCTVYNRYRKILMKKQVELKVKVCQVEVEQGAESVQLAFKTTENLPEDAKVEWRHYEPFRTVYVYQNGSDQPDKQDQVYVDRIQMNEDLLRTADLSLTLKQPTERDSGEYRCEVDSTQIYRYKTVLLKVKDPLNCDRGLTLEETLSTFQQLLHHGGRSLTSSSPTNPDLTIKDGSSECKERF</sequence>
<evidence type="ECO:0000313" key="15">
    <source>
        <dbReference type="RefSeq" id="XP_005754991.1"/>
    </source>
</evidence>
<feature type="transmembrane region" description="Helical" evidence="12">
    <location>
        <begin position="229"/>
        <end position="250"/>
    </location>
</feature>
<dbReference type="Proteomes" id="UP000695023">
    <property type="component" value="Unplaced"/>
</dbReference>
<keyword evidence="5 12" id="KW-1133">Transmembrane helix</keyword>
<keyword evidence="3 12" id="KW-0812">Transmembrane</keyword>
<dbReference type="GO" id="GO:0007166">
    <property type="term" value="P:cell surface receptor signaling pathway"/>
    <property type="evidence" value="ECO:0007669"/>
    <property type="project" value="TreeGrafter"/>
</dbReference>
<dbReference type="GeneID" id="102208979"/>
<feature type="domain" description="Ig-like" evidence="13">
    <location>
        <begin position="486"/>
        <end position="582"/>
    </location>
</feature>
<dbReference type="PANTHER" id="PTHR25466">
    <property type="entry name" value="T-LYMPHOCYTE ACTIVATION ANTIGEN"/>
    <property type="match status" value="1"/>
</dbReference>
<dbReference type="AlphaFoldDB" id="A0A9Y3S613"/>
<name>A0A9Y3S613_9CICH</name>
<feature type="domain" description="Ig-like" evidence="13">
    <location>
        <begin position="588"/>
        <end position="690"/>
    </location>
</feature>
<keyword evidence="14" id="KW-1185">Reference proteome</keyword>
<evidence type="ECO:0000256" key="7">
    <source>
        <dbReference type="ARBA" id="ARBA00023157"/>
    </source>
</evidence>
<dbReference type="GO" id="GO:0009897">
    <property type="term" value="C:external side of plasma membrane"/>
    <property type="evidence" value="ECO:0007669"/>
    <property type="project" value="TreeGrafter"/>
</dbReference>
<keyword evidence="2" id="KW-1003">Cell membrane</keyword>
<comment type="subcellular location">
    <subcellularLocation>
        <location evidence="1">Cell membrane</location>
        <topology evidence="1">Single-pass type I membrane protein</topology>
    </subcellularLocation>
</comment>
<dbReference type="InterPro" id="IPR013783">
    <property type="entry name" value="Ig-like_fold"/>
</dbReference>
<feature type="region of interest" description="Disordered" evidence="11">
    <location>
        <begin position="719"/>
        <end position="746"/>
    </location>
</feature>
<feature type="region of interest" description="Disordered" evidence="11">
    <location>
        <begin position="400"/>
        <end position="419"/>
    </location>
</feature>
<keyword evidence="8" id="KW-0675">Receptor</keyword>
<evidence type="ECO:0000256" key="6">
    <source>
        <dbReference type="ARBA" id="ARBA00023136"/>
    </source>
</evidence>
<feature type="domain" description="Ig-like" evidence="13">
    <location>
        <begin position="97"/>
        <end position="224"/>
    </location>
</feature>
<dbReference type="InterPro" id="IPR036179">
    <property type="entry name" value="Ig-like_dom_sf"/>
</dbReference>
<dbReference type="InterPro" id="IPR007110">
    <property type="entry name" value="Ig-like_dom"/>
</dbReference>
<dbReference type="GO" id="GO:0042102">
    <property type="term" value="P:positive regulation of T cell proliferation"/>
    <property type="evidence" value="ECO:0007669"/>
    <property type="project" value="TreeGrafter"/>
</dbReference>
<keyword evidence="10" id="KW-0393">Immunoglobulin domain</keyword>
<dbReference type="InterPro" id="IPR051713">
    <property type="entry name" value="T-cell_Activation_Regulation"/>
</dbReference>
<evidence type="ECO:0000256" key="9">
    <source>
        <dbReference type="ARBA" id="ARBA00023180"/>
    </source>
</evidence>
<keyword evidence="6 12" id="KW-0472">Membrane</keyword>
<evidence type="ECO:0000256" key="10">
    <source>
        <dbReference type="ARBA" id="ARBA00023319"/>
    </source>
</evidence>
<evidence type="ECO:0000256" key="3">
    <source>
        <dbReference type="ARBA" id="ARBA00022692"/>
    </source>
</evidence>
<gene>
    <name evidence="15" type="primary">LOC102208979</name>
</gene>
<protein>
    <submittedName>
        <fullName evidence="15">Uncharacterized protein LOC102208979</fullName>
    </submittedName>
</protein>
<keyword evidence="7" id="KW-1015">Disulfide bond</keyword>
<dbReference type="RefSeq" id="XP_005754991.1">
    <property type="nucleotide sequence ID" value="XM_005754934.1"/>
</dbReference>
<keyword evidence="9" id="KW-0325">Glycoprotein</keyword>
<dbReference type="InterPro" id="IPR003599">
    <property type="entry name" value="Ig_sub"/>
</dbReference>
<evidence type="ECO:0000256" key="1">
    <source>
        <dbReference type="ARBA" id="ARBA00004251"/>
    </source>
</evidence>
<dbReference type="Gene3D" id="2.60.40.10">
    <property type="entry name" value="Immunoglobulins"/>
    <property type="match status" value="6"/>
</dbReference>
<dbReference type="GO" id="GO:0042130">
    <property type="term" value="P:negative regulation of T cell proliferation"/>
    <property type="evidence" value="ECO:0007669"/>
    <property type="project" value="TreeGrafter"/>
</dbReference>
<feature type="compositionally biased region" description="Polar residues" evidence="11">
    <location>
        <begin position="722"/>
        <end position="732"/>
    </location>
</feature>
<evidence type="ECO:0000313" key="14">
    <source>
        <dbReference type="Proteomes" id="UP000695023"/>
    </source>
</evidence>
<evidence type="ECO:0000256" key="12">
    <source>
        <dbReference type="SAM" id="Phobius"/>
    </source>
</evidence>
<evidence type="ECO:0000259" key="13">
    <source>
        <dbReference type="PROSITE" id="PS50835"/>
    </source>
</evidence>
<evidence type="ECO:0000256" key="4">
    <source>
        <dbReference type="ARBA" id="ARBA00022729"/>
    </source>
</evidence>
<dbReference type="GO" id="GO:0031295">
    <property type="term" value="P:T cell costimulation"/>
    <property type="evidence" value="ECO:0007669"/>
    <property type="project" value="TreeGrafter"/>
</dbReference>
<feature type="domain" description="Ig-like" evidence="13">
    <location>
        <begin position="357"/>
        <end position="473"/>
    </location>
</feature>
<proteinExistence type="predicted"/>
<keyword evidence="4" id="KW-0732">Signal</keyword>
<dbReference type="GO" id="GO:0071222">
    <property type="term" value="P:cellular response to lipopolysaccharide"/>
    <property type="evidence" value="ECO:0007669"/>
    <property type="project" value="TreeGrafter"/>
</dbReference>
<evidence type="ECO:0000256" key="11">
    <source>
        <dbReference type="SAM" id="MobiDB-lite"/>
    </source>
</evidence>
<feature type="domain" description="Ig-like" evidence="13">
    <location>
        <begin position="269"/>
        <end position="349"/>
    </location>
</feature>
<dbReference type="PANTHER" id="PTHR25466:SF11">
    <property type="entry name" value="GALECTIN 17-RELATED"/>
    <property type="match status" value="1"/>
</dbReference>
<reference evidence="15" key="1">
    <citation type="submission" date="2025-08" db="UniProtKB">
        <authorList>
            <consortium name="RefSeq"/>
        </authorList>
    </citation>
    <scope>IDENTIFICATION</scope>
</reference>
<dbReference type="SUPFAM" id="SSF48726">
    <property type="entry name" value="Immunoglobulin"/>
    <property type="match status" value="6"/>
</dbReference>
<feature type="compositionally biased region" description="Basic and acidic residues" evidence="11">
    <location>
        <begin position="734"/>
        <end position="746"/>
    </location>
</feature>
<dbReference type="GO" id="GO:0006955">
    <property type="term" value="P:immune response"/>
    <property type="evidence" value="ECO:0007669"/>
    <property type="project" value="TreeGrafter"/>
</dbReference>
<evidence type="ECO:0000256" key="8">
    <source>
        <dbReference type="ARBA" id="ARBA00023170"/>
    </source>
</evidence>
<accession>A0A9Y3S613</accession>